<comment type="cofactor">
    <cofactor evidence="1">
        <name>Mg(2+)</name>
        <dbReference type="ChEBI" id="CHEBI:18420"/>
    </cofactor>
</comment>
<dbReference type="Pfam" id="PF01850">
    <property type="entry name" value="PIN"/>
    <property type="match status" value="1"/>
</dbReference>
<dbReference type="Proteomes" id="UP000886101">
    <property type="component" value="Unassembled WGS sequence"/>
</dbReference>
<evidence type="ECO:0000256" key="2">
    <source>
        <dbReference type="ARBA" id="ARBA00022679"/>
    </source>
</evidence>
<keyword evidence="6" id="KW-1133">Transmembrane helix</keyword>
<protein>
    <submittedName>
        <fullName evidence="8">TRAM domain-containing protein</fullName>
    </submittedName>
</protein>
<accession>A0A7V5U2T1</accession>
<keyword evidence="6" id="KW-0472">Membrane</keyword>
<dbReference type="GO" id="GO:0016787">
    <property type="term" value="F:hydrolase activity"/>
    <property type="evidence" value="ECO:0007669"/>
    <property type="project" value="UniProtKB-KW"/>
</dbReference>
<dbReference type="InterPro" id="IPR052041">
    <property type="entry name" value="Nucleic_acid_metab_PIN/TRAM"/>
</dbReference>
<dbReference type="GO" id="GO:0004518">
    <property type="term" value="F:nuclease activity"/>
    <property type="evidence" value="ECO:0007669"/>
    <property type="project" value="UniProtKB-KW"/>
</dbReference>
<comment type="caution">
    <text evidence="8">The sequence shown here is derived from an EMBL/GenBank/DDBJ whole genome shotgun (WGS) entry which is preliminary data.</text>
</comment>
<organism evidence="8">
    <name type="scientific">Thermodesulfatator atlanticus</name>
    <dbReference type="NCBI Taxonomy" id="501497"/>
    <lineage>
        <taxon>Bacteria</taxon>
        <taxon>Pseudomonadati</taxon>
        <taxon>Thermodesulfobacteriota</taxon>
        <taxon>Thermodesulfobacteria</taxon>
        <taxon>Thermodesulfobacteriales</taxon>
        <taxon>Thermodesulfatatoraceae</taxon>
        <taxon>Thermodesulfatator</taxon>
    </lineage>
</organism>
<dbReference type="SUPFAM" id="SSF88723">
    <property type="entry name" value="PIN domain-like"/>
    <property type="match status" value="1"/>
</dbReference>
<feature type="transmembrane region" description="Helical" evidence="6">
    <location>
        <begin position="91"/>
        <end position="112"/>
    </location>
</feature>
<gene>
    <name evidence="8" type="ORF">ENJ96_06435</name>
</gene>
<keyword evidence="4" id="KW-0378">Hydrolase</keyword>
<evidence type="ECO:0000256" key="5">
    <source>
        <dbReference type="ARBA" id="ARBA00022842"/>
    </source>
</evidence>
<keyword evidence="6" id="KW-0812">Transmembrane</keyword>
<dbReference type="PANTHER" id="PTHR11603">
    <property type="entry name" value="AAA FAMILY ATPASE"/>
    <property type="match status" value="1"/>
</dbReference>
<sequence length="345" mass="37798">MLKNVLIALLVLVCSLLGFFSFRHLPQSESYPWLPYLGLLVGAGVAALAIIIERLFRRVPLPVIIGGTVGLFLGLGLARLLSLVFEQLNSGLFSAFLYVMLSVVFGYLGLVLGGRKFQEFRFSGSVSNAVSFVSKHFPKRECPKVVDTSAIIDGRLADLCETGWVDGPLIIPGFVLAELQRIADSPDPNKRARGRRGLDALQRIQETGKVEVRIIEQDYPQIKEIDDKLVELCRELGAKLITTDFNLNKIARLKGVPVLNVNELALALKPIVSPGEVLKVQLVKEGKEKHQGVGYLEDGTMVVVENGRPFIGKEVEIVVTSLLQTPAGRIVFGRLKETSSKKAVA</sequence>
<dbReference type="AlphaFoldDB" id="A0A7V5U2T1"/>
<keyword evidence="3" id="KW-0540">Nuclease</keyword>
<dbReference type="Pfam" id="PF01938">
    <property type="entry name" value="TRAM"/>
    <property type="match status" value="1"/>
</dbReference>
<evidence type="ECO:0000259" key="7">
    <source>
        <dbReference type="PROSITE" id="PS50926"/>
    </source>
</evidence>
<dbReference type="PROSITE" id="PS50926">
    <property type="entry name" value="TRAM"/>
    <property type="match status" value="1"/>
</dbReference>
<dbReference type="SMART" id="SM00670">
    <property type="entry name" value="PINc"/>
    <property type="match status" value="1"/>
</dbReference>
<dbReference type="InterPro" id="IPR002716">
    <property type="entry name" value="PIN_dom"/>
</dbReference>
<evidence type="ECO:0000256" key="4">
    <source>
        <dbReference type="ARBA" id="ARBA00022801"/>
    </source>
</evidence>
<evidence type="ECO:0000256" key="6">
    <source>
        <dbReference type="SAM" id="Phobius"/>
    </source>
</evidence>
<evidence type="ECO:0000313" key="8">
    <source>
        <dbReference type="EMBL" id="HHI97472.1"/>
    </source>
</evidence>
<name>A0A7V5U2T1_9BACT</name>
<dbReference type="PANTHER" id="PTHR11603:SF147">
    <property type="entry name" value="MEMBRANE PROTEIN"/>
    <property type="match status" value="1"/>
</dbReference>
<proteinExistence type="predicted"/>
<feature type="transmembrane region" description="Helical" evidence="6">
    <location>
        <begin position="64"/>
        <end position="85"/>
    </location>
</feature>
<feature type="transmembrane region" description="Helical" evidence="6">
    <location>
        <begin position="33"/>
        <end position="52"/>
    </location>
</feature>
<keyword evidence="2" id="KW-0808">Transferase</keyword>
<dbReference type="InterPro" id="IPR002792">
    <property type="entry name" value="TRAM_dom"/>
</dbReference>
<evidence type="ECO:0000256" key="1">
    <source>
        <dbReference type="ARBA" id="ARBA00001946"/>
    </source>
</evidence>
<dbReference type="InterPro" id="IPR029060">
    <property type="entry name" value="PIN-like_dom_sf"/>
</dbReference>
<reference evidence="8" key="1">
    <citation type="journal article" date="2020" name="mSystems">
        <title>Genome- and Community-Level Interaction Insights into Carbon Utilization and Element Cycling Functions of Hydrothermarchaeota in Hydrothermal Sediment.</title>
        <authorList>
            <person name="Zhou Z."/>
            <person name="Liu Y."/>
            <person name="Xu W."/>
            <person name="Pan J."/>
            <person name="Luo Z.H."/>
            <person name="Li M."/>
        </authorList>
    </citation>
    <scope>NUCLEOTIDE SEQUENCE [LARGE SCALE GENOMIC DNA]</scope>
    <source>
        <strain evidence="8">HyVt-533</strain>
    </source>
</reference>
<dbReference type="Gene3D" id="3.40.50.1010">
    <property type="entry name" value="5'-nuclease"/>
    <property type="match status" value="1"/>
</dbReference>
<feature type="domain" description="TRAM" evidence="7">
    <location>
        <begin position="271"/>
        <end position="337"/>
    </location>
</feature>
<keyword evidence="5" id="KW-0460">Magnesium</keyword>
<dbReference type="CDD" id="cd09877">
    <property type="entry name" value="PIN_YacL-like"/>
    <property type="match status" value="1"/>
</dbReference>
<evidence type="ECO:0000256" key="3">
    <source>
        <dbReference type="ARBA" id="ARBA00022722"/>
    </source>
</evidence>
<dbReference type="GO" id="GO:0016740">
    <property type="term" value="F:transferase activity"/>
    <property type="evidence" value="ECO:0007669"/>
    <property type="project" value="UniProtKB-KW"/>
</dbReference>
<dbReference type="EMBL" id="DROK01000185">
    <property type="protein sequence ID" value="HHI97472.1"/>
    <property type="molecule type" value="Genomic_DNA"/>
</dbReference>